<feature type="region of interest" description="Disordered" evidence="1">
    <location>
        <begin position="27"/>
        <end position="57"/>
    </location>
</feature>
<comment type="caution">
    <text evidence="2">The sequence shown here is derived from an EMBL/GenBank/DDBJ whole genome shotgun (WGS) entry which is preliminary data.</text>
</comment>
<dbReference type="EMBL" id="BGPR01000314">
    <property type="protein sequence ID" value="GBM12477.1"/>
    <property type="molecule type" value="Genomic_DNA"/>
</dbReference>
<organism evidence="2 3">
    <name type="scientific">Araneus ventricosus</name>
    <name type="common">Orbweaver spider</name>
    <name type="synonym">Epeira ventricosa</name>
    <dbReference type="NCBI Taxonomy" id="182803"/>
    <lineage>
        <taxon>Eukaryota</taxon>
        <taxon>Metazoa</taxon>
        <taxon>Ecdysozoa</taxon>
        <taxon>Arthropoda</taxon>
        <taxon>Chelicerata</taxon>
        <taxon>Arachnida</taxon>
        <taxon>Araneae</taxon>
        <taxon>Araneomorphae</taxon>
        <taxon>Entelegynae</taxon>
        <taxon>Araneoidea</taxon>
        <taxon>Araneidae</taxon>
        <taxon>Araneus</taxon>
    </lineage>
</organism>
<evidence type="ECO:0000313" key="2">
    <source>
        <dbReference type="EMBL" id="GBM12477.1"/>
    </source>
</evidence>
<name>A0A4Y2D8P2_ARAVE</name>
<gene>
    <name evidence="2" type="ORF">AVEN_55310_1</name>
</gene>
<evidence type="ECO:0000256" key="1">
    <source>
        <dbReference type="SAM" id="MobiDB-lite"/>
    </source>
</evidence>
<evidence type="ECO:0000313" key="3">
    <source>
        <dbReference type="Proteomes" id="UP000499080"/>
    </source>
</evidence>
<dbReference type="OrthoDB" id="10622797at2759"/>
<dbReference type="Proteomes" id="UP000499080">
    <property type="component" value="Unassembled WGS sequence"/>
</dbReference>
<protein>
    <submittedName>
        <fullName evidence="2">Uncharacterized protein</fullName>
    </submittedName>
</protein>
<dbReference type="AlphaFoldDB" id="A0A4Y2D8P2"/>
<keyword evidence="3" id="KW-1185">Reference proteome</keyword>
<sequence>MPRVGGREKSPFLIYGLLKRFYEHRHFPSSPTQSKSRSHLTSLSRRRVPGRSASKPRCQDDFYRANLVKNRSYTGMDETNSVALARVNMPGL</sequence>
<reference evidence="2 3" key="1">
    <citation type="journal article" date="2019" name="Sci. Rep.">
        <title>Orb-weaving spider Araneus ventricosus genome elucidates the spidroin gene catalogue.</title>
        <authorList>
            <person name="Kono N."/>
            <person name="Nakamura H."/>
            <person name="Ohtoshi R."/>
            <person name="Moran D.A.P."/>
            <person name="Shinohara A."/>
            <person name="Yoshida Y."/>
            <person name="Fujiwara M."/>
            <person name="Mori M."/>
            <person name="Tomita M."/>
            <person name="Arakawa K."/>
        </authorList>
    </citation>
    <scope>NUCLEOTIDE SEQUENCE [LARGE SCALE GENOMIC DNA]</scope>
</reference>
<accession>A0A4Y2D8P2</accession>
<proteinExistence type="predicted"/>